<reference evidence="2" key="1">
    <citation type="journal article" date="2020" name="Nature">
        <title>Giant virus diversity and host interactions through global metagenomics.</title>
        <authorList>
            <person name="Schulz F."/>
            <person name="Roux S."/>
            <person name="Paez-Espino D."/>
            <person name="Jungbluth S."/>
            <person name="Walsh D.A."/>
            <person name="Denef V.J."/>
            <person name="McMahon K.D."/>
            <person name="Konstantinidis K.T."/>
            <person name="Eloe-Fadrosh E.A."/>
            <person name="Kyrpides N.C."/>
            <person name="Woyke T."/>
        </authorList>
    </citation>
    <scope>NUCLEOTIDE SEQUENCE</scope>
    <source>
        <strain evidence="2">GVMAG-S-1021933-23</strain>
    </source>
</reference>
<dbReference type="PROSITE" id="PS50011">
    <property type="entry name" value="PROTEIN_KINASE_DOM"/>
    <property type="match status" value="1"/>
</dbReference>
<evidence type="ECO:0000259" key="1">
    <source>
        <dbReference type="PROSITE" id="PS50011"/>
    </source>
</evidence>
<dbReference type="GO" id="GO:0044773">
    <property type="term" value="P:mitotic DNA damage checkpoint signaling"/>
    <property type="evidence" value="ECO:0007669"/>
    <property type="project" value="TreeGrafter"/>
</dbReference>
<dbReference type="AlphaFoldDB" id="A0A6C0ACX9"/>
<dbReference type="PANTHER" id="PTHR44167:SF24">
    <property type="entry name" value="SERINE_THREONINE-PROTEIN KINASE CHK2"/>
    <property type="match status" value="1"/>
</dbReference>
<dbReference type="PROSITE" id="PS00108">
    <property type="entry name" value="PROTEIN_KINASE_ST"/>
    <property type="match status" value="1"/>
</dbReference>
<dbReference type="SMART" id="SM00220">
    <property type="entry name" value="S_TKc"/>
    <property type="match status" value="1"/>
</dbReference>
<dbReference type="InterPro" id="IPR000719">
    <property type="entry name" value="Prot_kinase_dom"/>
</dbReference>
<dbReference type="InterPro" id="IPR011009">
    <property type="entry name" value="Kinase-like_dom_sf"/>
</dbReference>
<organism evidence="2">
    <name type="scientific">viral metagenome</name>
    <dbReference type="NCBI Taxonomy" id="1070528"/>
    <lineage>
        <taxon>unclassified sequences</taxon>
        <taxon>metagenomes</taxon>
        <taxon>organismal metagenomes</taxon>
    </lineage>
</organism>
<dbReference type="EMBL" id="MN740593">
    <property type="protein sequence ID" value="QHS77564.1"/>
    <property type="molecule type" value="Genomic_DNA"/>
</dbReference>
<proteinExistence type="predicted"/>
<dbReference type="SUPFAM" id="SSF56112">
    <property type="entry name" value="Protein kinase-like (PK-like)"/>
    <property type="match status" value="1"/>
</dbReference>
<dbReference type="Gene3D" id="1.10.510.10">
    <property type="entry name" value="Transferase(Phosphotransferase) domain 1"/>
    <property type="match status" value="1"/>
</dbReference>
<protein>
    <recommendedName>
        <fullName evidence="1">Protein kinase domain-containing protein</fullName>
    </recommendedName>
</protein>
<dbReference type="GO" id="GO:0004674">
    <property type="term" value="F:protein serine/threonine kinase activity"/>
    <property type="evidence" value="ECO:0007669"/>
    <property type="project" value="TreeGrafter"/>
</dbReference>
<dbReference type="InterPro" id="IPR008271">
    <property type="entry name" value="Ser/Thr_kinase_AS"/>
</dbReference>
<dbReference type="Pfam" id="PF00069">
    <property type="entry name" value="Pkinase"/>
    <property type="match status" value="1"/>
</dbReference>
<feature type="domain" description="Protein kinase" evidence="1">
    <location>
        <begin position="1"/>
        <end position="277"/>
    </location>
</feature>
<evidence type="ECO:0000313" key="2">
    <source>
        <dbReference type="EMBL" id="QHS77564.1"/>
    </source>
</evidence>
<dbReference type="GO" id="GO:0005524">
    <property type="term" value="F:ATP binding"/>
    <property type="evidence" value="ECO:0007669"/>
    <property type="project" value="InterPro"/>
</dbReference>
<name>A0A6C0ACX9_9ZZZZ</name>
<dbReference type="GO" id="GO:0005634">
    <property type="term" value="C:nucleus"/>
    <property type="evidence" value="ECO:0007669"/>
    <property type="project" value="TreeGrafter"/>
</dbReference>
<dbReference type="PANTHER" id="PTHR44167">
    <property type="entry name" value="OVARIAN-SPECIFIC SERINE/THREONINE-PROTEIN KINASE LOK-RELATED"/>
    <property type="match status" value="1"/>
</dbReference>
<accession>A0A6C0ACX9</accession>
<sequence length="611" mass="73213">MNFLTLAGEGTYSKVYVTKDKAIKVFELKNPAKSYLNSALELNILFTNNSEHLIKGIDIYTDKYNRLCLETEKCDNVVDKIFENPRIDLKICKKIMKDLALGLKYMHDNNLLHLDIKSENCMYVENESGFFGKIIDFGLASEIKKDQNNKFIEIKTPSKRVTCHYRAYENLNDEDLYVYCNKTDIWSLGIVFYVMLVGDNYFSELKNLKNKKNSWEEATLSYYNYLKENIDKCLKKYVLFELSEEEFEQFLDLLKNMLNFEKDKRYDINQVLEHKFLLDTMNNEIVKNDYVIIDKDIKIKLKNNKHKFVGVNYIKDVCLKNFRDDPAKLMINSINLFINLCSTDFNILELELTCFSCVLICRKIYILYDEFEDKYFNGEKYWVYENEIICALKGVIIKNDLSDKKYYFNAMCKYFAYFSEDSLSLYINDYLENFENLNLSDVIGYNTNTCKDLGNYIYIFEQNIKYKEKSLKNIFDKLTLEYDLYNISVLTMFVNMYLKSLTKETYIFYDEYYYNTFSEACLKLCIDEPKDLSKNLYDNPYFKFAENLEEIYIFFKEYLFVNLHFSVINYENINLEKRFLNIRQKYEIKNPSDKNKSIKEFYSTEIRYFRK</sequence>